<organism evidence="2 3">
    <name type="scientific">Novosphingobium hassiacum</name>
    <dbReference type="NCBI Taxonomy" id="173676"/>
    <lineage>
        <taxon>Bacteria</taxon>
        <taxon>Pseudomonadati</taxon>
        <taxon>Pseudomonadota</taxon>
        <taxon>Alphaproteobacteria</taxon>
        <taxon>Sphingomonadales</taxon>
        <taxon>Sphingomonadaceae</taxon>
        <taxon>Novosphingobium</taxon>
    </lineage>
</organism>
<keyword evidence="3" id="KW-1185">Reference proteome</keyword>
<feature type="domain" description="AB hydrolase-1" evidence="1">
    <location>
        <begin position="29"/>
        <end position="129"/>
    </location>
</feature>
<dbReference type="InterPro" id="IPR029058">
    <property type="entry name" value="AB_hydrolase_fold"/>
</dbReference>
<sequence length="285" mass="31811">MAQFEDRHWTSADGLQLHFRDYAGDPARPPILCLPGLTRNARDFEDLAAHLAGKWRVICPEMRGRGDSDYAKDPMTYQPLQYLQDIELLLLQEGITRFVSIGTSLGGLLTMLLCMSNPQRIAAAVLNDIGPDISEAGLERIRGYVGQGRNHETWMHAARALQESTGDVYPDWEITDWLRFAKRIMVLGTGGRVAFDYDMKIAEPFDTPAGVTPQVDMWPLYDALATRPLLILRGQNSDILEADIGERMATRPGVELVTIPRIGHAPTLDEPESVAAIERLLDRMA</sequence>
<dbReference type="Proteomes" id="UP000562395">
    <property type="component" value="Unassembled WGS sequence"/>
</dbReference>
<reference evidence="2 3" key="1">
    <citation type="submission" date="2020-08" db="EMBL/GenBank/DDBJ databases">
        <title>Genomic Encyclopedia of Type Strains, Phase IV (KMG-IV): sequencing the most valuable type-strain genomes for metagenomic binning, comparative biology and taxonomic classification.</title>
        <authorList>
            <person name="Goeker M."/>
        </authorList>
    </citation>
    <scope>NUCLEOTIDE SEQUENCE [LARGE SCALE GENOMIC DNA]</scope>
    <source>
        <strain evidence="2 3">DSM 14552</strain>
    </source>
</reference>
<gene>
    <name evidence="2" type="ORF">GGQ88_000403</name>
</gene>
<dbReference type="PRINTS" id="PR00111">
    <property type="entry name" value="ABHYDROLASE"/>
</dbReference>
<dbReference type="RefSeq" id="WP_183611346.1">
    <property type="nucleotide sequence ID" value="NZ_JACICY010000001.1"/>
</dbReference>
<dbReference type="Gene3D" id="3.40.50.1820">
    <property type="entry name" value="alpha/beta hydrolase"/>
    <property type="match status" value="1"/>
</dbReference>
<dbReference type="AlphaFoldDB" id="A0A7W5ZSG1"/>
<evidence type="ECO:0000313" key="3">
    <source>
        <dbReference type="Proteomes" id="UP000562395"/>
    </source>
</evidence>
<dbReference type="PANTHER" id="PTHR43194:SF2">
    <property type="entry name" value="PEROXISOMAL MEMBRANE PROTEIN LPX1"/>
    <property type="match status" value="1"/>
</dbReference>
<dbReference type="PANTHER" id="PTHR43194">
    <property type="entry name" value="HYDROLASE ALPHA/BETA FOLD FAMILY"/>
    <property type="match status" value="1"/>
</dbReference>
<dbReference type="Pfam" id="PF00561">
    <property type="entry name" value="Abhydrolase_1"/>
    <property type="match status" value="1"/>
</dbReference>
<evidence type="ECO:0000259" key="1">
    <source>
        <dbReference type="Pfam" id="PF00561"/>
    </source>
</evidence>
<dbReference type="InterPro" id="IPR000073">
    <property type="entry name" value="AB_hydrolase_1"/>
</dbReference>
<dbReference type="InterPro" id="IPR050228">
    <property type="entry name" value="Carboxylesterase_BioH"/>
</dbReference>
<dbReference type="SUPFAM" id="SSF53474">
    <property type="entry name" value="alpha/beta-Hydrolases"/>
    <property type="match status" value="1"/>
</dbReference>
<name>A0A7W5ZSG1_9SPHN</name>
<accession>A0A7W5ZSG1</accession>
<dbReference type="EMBL" id="JACICY010000001">
    <property type="protein sequence ID" value="MBB3859163.1"/>
    <property type="molecule type" value="Genomic_DNA"/>
</dbReference>
<comment type="caution">
    <text evidence="2">The sequence shown here is derived from an EMBL/GenBank/DDBJ whole genome shotgun (WGS) entry which is preliminary data.</text>
</comment>
<protein>
    <submittedName>
        <fullName evidence="2">Pimeloyl-ACP methyl ester carboxylesterase</fullName>
    </submittedName>
</protein>
<proteinExistence type="predicted"/>
<evidence type="ECO:0000313" key="2">
    <source>
        <dbReference type="EMBL" id="MBB3859163.1"/>
    </source>
</evidence>